<name>A0A914HX76_GLORO</name>
<dbReference type="WBParaSite" id="Gr19_v10_g4614.t1">
    <property type="protein sequence ID" value="Gr19_v10_g4614.t1"/>
    <property type="gene ID" value="Gr19_v10_g4614"/>
</dbReference>
<reference evidence="2" key="1">
    <citation type="submission" date="2022-11" db="UniProtKB">
        <authorList>
            <consortium name="WormBaseParasite"/>
        </authorList>
    </citation>
    <scope>IDENTIFICATION</scope>
</reference>
<dbReference type="AlphaFoldDB" id="A0A914HX76"/>
<protein>
    <submittedName>
        <fullName evidence="2">Uncharacterized protein</fullName>
    </submittedName>
</protein>
<proteinExistence type="predicted"/>
<evidence type="ECO:0000313" key="2">
    <source>
        <dbReference type="WBParaSite" id="Gr19_v10_g4614.t1"/>
    </source>
</evidence>
<evidence type="ECO:0000313" key="1">
    <source>
        <dbReference type="Proteomes" id="UP000887572"/>
    </source>
</evidence>
<organism evidence="1 2">
    <name type="scientific">Globodera rostochiensis</name>
    <name type="common">Golden nematode worm</name>
    <name type="synonym">Heterodera rostochiensis</name>
    <dbReference type="NCBI Taxonomy" id="31243"/>
    <lineage>
        <taxon>Eukaryota</taxon>
        <taxon>Metazoa</taxon>
        <taxon>Ecdysozoa</taxon>
        <taxon>Nematoda</taxon>
        <taxon>Chromadorea</taxon>
        <taxon>Rhabditida</taxon>
        <taxon>Tylenchina</taxon>
        <taxon>Tylenchomorpha</taxon>
        <taxon>Tylenchoidea</taxon>
        <taxon>Heteroderidae</taxon>
        <taxon>Heteroderinae</taxon>
        <taxon>Globodera</taxon>
    </lineage>
</organism>
<accession>A0A914HX76</accession>
<dbReference type="Proteomes" id="UP000887572">
    <property type="component" value="Unplaced"/>
</dbReference>
<sequence length="396" mass="45726">MSISAPPTLSEDVLYAVAEQMLFTEPLKNFCSGYYKIDLRQENAHTNFMCLSPSTFKVFIAQFVKIKHIEFGSENKDCIKLRRSLPWTTREKNAFYGPYLVTKKFVRILLKLGKLFLSAVSVTIWPDFFGVADSEPDGQVQLDVYKFPVQSFAKLFLDEEWSDEEASKVHFELDKLNFCDMFSMRPNLEALLNLNAKEIYIDDIDIRRSHLFDYETPIRPKTTSRVAKVSLKLKRCLYELSEPKALNWANLIESLLISCAELKMIKIKMDFTFFAGADHEAFMREFEQFVNEFVDKIFPTLSVGNAKAQIRVVVEAECFHTDAYEALSPSTSALFQKGNQIAQPDDSCKDCYCARECRVVDLKGREHKCLFRIMADREGTVYTFVYVGRRRHISSD</sequence>
<keyword evidence="1" id="KW-1185">Reference proteome</keyword>